<dbReference type="Pfam" id="PF13489">
    <property type="entry name" value="Methyltransf_23"/>
    <property type="match status" value="1"/>
</dbReference>
<dbReference type="GO" id="GO:0032259">
    <property type="term" value="P:methylation"/>
    <property type="evidence" value="ECO:0007669"/>
    <property type="project" value="UniProtKB-KW"/>
</dbReference>
<protein>
    <submittedName>
        <fullName evidence="2">SAM-dependent methyltransferase</fullName>
    </submittedName>
</protein>
<evidence type="ECO:0000313" key="3">
    <source>
        <dbReference type="Proteomes" id="UP001229651"/>
    </source>
</evidence>
<evidence type="ECO:0000313" key="2">
    <source>
        <dbReference type="EMBL" id="MDQ0378093.1"/>
    </source>
</evidence>
<name>A0ABU0ES18_9PSEU</name>
<keyword evidence="3" id="KW-1185">Reference proteome</keyword>
<dbReference type="CDD" id="cd02440">
    <property type="entry name" value="AdoMet_MTases"/>
    <property type="match status" value="2"/>
</dbReference>
<organism evidence="2 3">
    <name type="scientific">Amycolatopsis thermophila</name>
    <dbReference type="NCBI Taxonomy" id="206084"/>
    <lineage>
        <taxon>Bacteria</taxon>
        <taxon>Bacillati</taxon>
        <taxon>Actinomycetota</taxon>
        <taxon>Actinomycetes</taxon>
        <taxon>Pseudonocardiales</taxon>
        <taxon>Pseudonocardiaceae</taxon>
        <taxon>Amycolatopsis</taxon>
    </lineage>
</organism>
<dbReference type="InterPro" id="IPR029063">
    <property type="entry name" value="SAM-dependent_MTases_sf"/>
</dbReference>
<dbReference type="InterPro" id="IPR013216">
    <property type="entry name" value="Methyltransf_11"/>
</dbReference>
<dbReference type="Pfam" id="PF08241">
    <property type="entry name" value="Methyltransf_11"/>
    <property type="match status" value="1"/>
</dbReference>
<dbReference type="EMBL" id="JAUSUT010000001">
    <property type="protein sequence ID" value="MDQ0378093.1"/>
    <property type="molecule type" value="Genomic_DNA"/>
</dbReference>
<keyword evidence="2" id="KW-0808">Transferase</keyword>
<reference evidence="2 3" key="1">
    <citation type="submission" date="2023-07" db="EMBL/GenBank/DDBJ databases">
        <title>Sequencing the genomes of 1000 actinobacteria strains.</title>
        <authorList>
            <person name="Klenk H.-P."/>
        </authorList>
    </citation>
    <scope>NUCLEOTIDE SEQUENCE [LARGE SCALE GENOMIC DNA]</scope>
    <source>
        <strain evidence="2 3">DSM 45805</strain>
    </source>
</reference>
<dbReference type="Proteomes" id="UP001229651">
    <property type="component" value="Unassembled WGS sequence"/>
</dbReference>
<proteinExistence type="predicted"/>
<accession>A0ABU0ES18</accession>
<gene>
    <name evidence="2" type="ORF">FB470_002087</name>
</gene>
<feature type="domain" description="Methyltransferase type 11" evidence="1">
    <location>
        <begin position="55"/>
        <end position="117"/>
    </location>
</feature>
<dbReference type="InterPro" id="IPR020596">
    <property type="entry name" value="rRNA_Ade_Mease_Trfase_CS"/>
</dbReference>
<keyword evidence="2" id="KW-0489">Methyltransferase</keyword>
<dbReference type="GO" id="GO:0008168">
    <property type="term" value="F:methyltransferase activity"/>
    <property type="evidence" value="ECO:0007669"/>
    <property type="project" value="UniProtKB-KW"/>
</dbReference>
<comment type="caution">
    <text evidence="2">The sequence shown here is derived from an EMBL/GenBank/DDBJ whole genome shotgun (WGS) entry which is preliminary data.</text>
</comment>
<evidence type="ECO:0000259" key="1">
    <source>
        <dbReference type="Pfam" id="PF08241"/>
    </source>
</evidence>
<dbReference type="RefSeq" id="WP_306990700.1">
    <property type="nucleotide sequence ID" value="NZ_JAUSUT010000001.1"/>
</dbReference>
<dbReference type="Gene3D" id="3.40.50.150">
    <property type="entry name" value="Vaccinia Virus protein VP39"/>
    <property type="match status" value="2"/>
</dbReference>
<sequence length="689" mass="74411">MSDLVAEIIRNAADHSALSDELHFAALAPAERDQLDHGRANVLRALRLPPGARVLEVGAGYGAVTRYLGERVARVDAIEPDPARAEAVAARTADLPGVRVLDAVPDESYDLVVAPGAQHANRLEPGGVLCLAVPNRLGVNRPGGQSRRAWERELSAAGLTVHKVLGCLPDHRVTRAVFTPELLEEHPRLAIELAGRDERWAELVEGGLGLDTVDGLLFLASNGEPAARLWPDGVLATYFNTDRAARWCTRADVVGDEIRRTPLLPQEPGPVTVREWTDVVVDAPTLPEVLAEQPWRAAELLTAWADLVRAGVSWDLVPANVLVAGELRAIDLEWERAGTTADEVLDRGLLLLADQLAARGWTGAAPGTSVRDLAAWLGVLLGRPAGFVEAAAEREAEFQAIRRCGTTAGPGLDHERDAMRLAWRRRLAEETGHRPAGPTELDARVARTMARVDRIIAPGDSMFRGNTEHYFAVAGQALRACLHGLEAAGRPAPQRVLDFGCGYGRVLRAFRVAFPAAELIASDIELDGVDHCVRFFGATGLPASVRIDEIPQVSDIDLIWSGSVLTHLDIEAWDALLGYFERALAPGGVAVVTTHGRRVAWRMANGGEYGLTAEDHDRVLADYRSRGFGYADYPGQPGYGISLSTPAWVTGHVLTARLRLAGYIEAGWDGHQDVLILVKDAEETLKAGR</sequence>
<dbReference type="PANTHER" id="PTHR43861">
    <property type="entry name" value="TRANS-ACONITATE 2-METHYLTRANSFERASE-RELATED"/>
    <property type="match status" value="1"/>
</dbReference>
<dbReference type="SUPFAM" id="SSF53335">
    <property type="entry name" value="S-adenosyl-L-methionine-dependent methyltransferases"/>
    <property type="match status" value="2"/>
</dbReference>
<dbReference type="PROSITE" id="PS01131">
    <property type="entry name" value="RRNA_A_DIMETH"/>
    <property type="match status" value="1"/>
</dbReference>